<dbReference type="InterPro" id="IPR005811">
    <property type="entry name" value="SUCC_ACL_C"/>
</dbReference>
<dbReference type="SUPFAM" id="SSF52210">
    <property type="entry name" value="Succinyl-CoA synthetase domains"/>
    <property type="match status" value="1"/>
</dbReference>
<dbReference type="FunFam" id="3.30.1490.20:FF:000002">
    <property type="entry name" value="Succinate--CoA ligase [ADP-forming] subunit beta"/>
    <property type="match status" value="1"/>
</dbReference>
<sequence length="454" mass="48697">MRERTPFMALGAPRPWEASASRKMTKGLASPKTCLRSVLIEEDGIHRLARGGGRRTMNIHEYQAKEILGRYGIAVPRGRLAVSARDAAITADEFGGHVVVKAQIHAGGRGKAGGVRFAATRDEAASLYEEFLGMRLITRQTGPEGARVRRVYIEEALSIAKEYYLSLSIDRKHARIALLASAAGGGDVEEASQGAFARVLIDPCLGPTAHSMRALAVSLGLESACRRMFFGMVQKLYEVFTSCDCSLLEINPLARLSDGRLLPLDCKISFDDNALFRHSELLAYRDIEEGAPEEFEASKYGLTYVKLDGDIGCMVNGAGLAMATLDALLLRGGTSANFLDLGGGASKEAVRKAFSLIIEDRRVKVILINVLGGIVRCDVVAAGVAEAIAEASTASYALPKRHIPIVARFAGNRAGEGRSLLEAIKDDVFPIRFAETMDAAATLAAEAAGAEGRR</sequence>
<evidence type="ECO:0000256" key="4">
    <source>
        <dbReference type="ARBA" id="ARBA00022842"/>
    </source>
</evidence>
<dbReference type="Pfam" id="PF08442">
    <property type="entry name" value="ATP-grasp_2"/>
    <property type="match status" value="1"/>
</dbReference>
<dbReference type="GO" id="GO:0004775">
    <property type="term" value="F:succinate-CoA ligase (ADP-forming) activity"/>
    <property type="evidence" value="ECO:0007669"/>
    <property type="project" value="UniProtKB-EC"/>
</dbReference>
<comment type="caution">
    <text evidence="6">The sequence shown here is derived from an EMBL/GenBank/DDBJ whole genome shotgun (WGS) entry which is preliminary data.</text>
</comment>
<dbReference type="InterPro" id="IPR013650">
    <property type="entry name" value="ATP-grasp_succ-CoA_synth-type"/>
</dbReference>
<evidence type="ECO:0000259" key="5">
    <source>
        <dbReference type="PROSITE" id="PS50975"/>
    </source>
</evidence>
<proteinExistence type="inferred from homology"/>
<dbReference type="Gene3D" id="3.30.470.20">
    <property type="entry name" value="ATP-grasp fold, B domain"/>
    <property type="match status" value="1"/>
</dbReference>
<keyword evidence="4" id="KW-0460">Magnesium</keyword>
<dbReference type="PROSITE" id="PS50975">
    <property type="entry name" value="ATP_GRASP"/>
    <property type="match status" value="1"/>
</dbReference>
<dbReference type="Pfam" id="PF00549">
    <property type="entry name" value="Ligase_CoA"/>
    <property type="match status" value="1"/>
</dbReference>
<evidence type="ECO:0000256" key="2">
    <source>
        <dbReference type="ARBA" id="ARBA00022723"/>
    </source>
</evidence>
<name>A0A644TG76_9ZZZZ</name>
<dbReference type="PANTHER" id="PTHR11815">
    <property type="entry name" value="SUCCINYL-COA SYNTHETASE BETA CHAIN"/>
    <property type="match status" value="1"/>
</dbReference>
<keyword evidence="1 6" id="KW-0436">Ligase</keyword>
<dbReference type="PROSITE" id="PS01217">
    <property type="entry name" value="SUCCINYL_COA_LIG_3"/>
    <property type="match status" value="1"/>
</dbReference>
<dbReference type="InterPro" id="IPR017866">
    <property type="entry name" value="Succ-CoA_synthase_bsu_CS"/>
</dbReference>
<dbReference type="NCBIfam" id="TIGR01016">
    <property type="entry name" value="sucCoAbeta"/>
    <property type="match status" value="1"/>
</dbReference>
<dbReference type="InterPro" id="IPR011761">
    <property type="entry name" value="ATP-grasp"/>
</dbReference>
<protein>
    <submittedName>
        <fullName evidence="6">Succinate--CoA ligase [ADP-forming] subunit beta</fullName>
        <ecNumber evidence="6">6.2.1.5</ecNumber>
    </submittedName>
</protein>
<dbReference type="InterPro" id="IPR013815">
    <property type="entry name" value="ATP_grasp_subdomain_1"/>
</dbReference>
<dbReference type="InterPro" id="IPR005809">
    <property type="entry name" value="Succ_CoA_ligase-like_bsu"/>
</dbReference>
<dbReference type="GO" id="GO:0005524">
    <property type="term" value="F:ATP binding"/>
    <property type="evidence" value="ECO:0007669"/>
    <property type="project" value="InterPro"/>
</dbReference>
<accession>A0A644TG76</accession>
<evidence type="ECO:0000313" key="6">
    <source>
        <dbReference type="EMBL" id="MPL65978.1"/>
    </source>
</evidence>
<dbReference type="GO" id="GO:0046872">
    <property type="term" value="F:metal ion binding"/>
    <property type="evidence" value="ECO:0007669"/>
    <property type="project" value="UniProtKB-KW"/>
</dbReference>
<keyword evidence="2" id="KW-0479">Metal-binding</keyword>
<dbReference type="PANTHER" id="PTHR11815:SF10">
    <property type="entry name" value="SUCCINATE--COA LIGASE [GDP-FORMING] SUBUNIT BETA, MITOCHONDRIAL"/>
    <property type="match status" value="1"/>
</dbReference>
<gene>
    <name evidence="6" type="primary">sucC_3</name>
    <name evidence="6" type="ORF">SDC9_11645</name>
</gene>
<dbReference type="FunFam" id="3.40.50.261:FF:000001">
    <property type="entry name" value="Succinate--CoA ligase [ADP-forming] subunit beta"/>
    <property type="match status" value="1"/>
</dbReference>
<dbReference type="NCBIfam" id="NF001913">
    <property type="entry name" value="PRK00696.1"/>
    <property type="match status" value="1"/>
</dbReference>
<evidence type="ECO:0000256" key="3">
    <source>
        <dbReference type="ARBA" id="ARBA00022741"/>
    </source>
</evidence>
<dbReference type="HAMAP" id="MF_00558">
    <property type="entry name" value="Succ_CoA_beta"/>
    <property type="match status" value="1"/>
</dbReference>
<dbReference type="GO" id="GO:0006104">
    <property type="term" value="P:succinyl-CoA metabolic process"/>
    <property type="evidence" value="ECO:0007669"/>
    <property type="project" value="TreeGrafter"/>
</dbReference>
<dbReference type="GO" id="GO:0005829">
    <property type="term" value="C:cytosol"/>
    <property type="evidence" value="ECO:0007669"/>
    <property type="project" value="TreeGrafter"/>
</dbReference>
<dbReference type="Gene3D" id="3.40.50.261">
    <property type="entry name" value="Succinyl-CoA synthetase domains"/>
    <property type="match status" value="1"/>
</dbReference>
<dbReference type="GO" id="GO:0006099">
    <property type="term" value="P:tricarboxylic acid cycle"/>
    <property type="evidence" value="ECO:0007669"/>
    <property type="project" value="InterPro"/>
</dbReference>
<dbReference type="AlphaFoldDB" id="A0A644TG76"/>
<dbReference type="EMBL" id="VSSQ01000030">
    <property type="protein sequence ID" value="MPL65978.1"/>
    <property type="molecule type" value="Genomic_DNA"/>
</dbReference>
<dbReference type="PIRSF" id="PIRSF001554">
    <property type="entry name" value="SucCS_beta"/>
    <property type="match status" value="1"/>
</dbReference>
<dbReference type="InterPro" id="IPR016102">
    <property type="entry name" value="Succinyl-CoA_synth-like"/>
</dbReference>
<dbReference type="SUPFAM" id="SSF56059">
    <property type="entry name" value="Glutathione synthetase ATP-binding domain-like"/>
    <property type="match status" value="1"/>
</dbReference>
<organism evidence="6">
    <name type="scientific">bioreactor metagenome</name>
    <dbReference type="NCBI Taxonomy" id="1076179"/>
    <lineage>
        <taxon>unclassified sequences</taxon>
        <taxon>metagenomes</taxon>
        <taxon>ecological metagenomes</taxon>
    </lineage>
</organism>
<dbReference type="Gene3D" id="3.30.1490.20">
    <property type="entry name" value="ATP-grasp fold, A domain"/>
    <property type="match status" value="1"/>
</dbReference>
<dbReference type="GO" id="GO:0042709">
    <property type="term" value="C:succinate-CoA ligase complex"/>
    <property type="evidence" value="ECO:0007669"/>
    <property type="project" value="TreeGrafter"/>
</dbReference>
<feature type="domain" description="ATP-grasp" evidence="5">
    <location>
        <begin position="65"/>
        <end position="279"/>
    </location>
</feature>
<dbReference type="EC" id="6.2.1.5" evidence="6"/>
<keyword evidence="3" id="KW-0547">Nucleotide-binding</keyword>
<reference evidence="6" key="1">
    <citation type="submission" date="2019-08" db="EMBL/GenBank/DDBJ databases">
        <authorList>
            <person name="Kucharzyk K."/>
            <person name="Murdoch R.W."/>
            <person name="Higgins S."/>
            <person name="Loffler F."/>
        </authorList>
    </citation>
    <scope>NUCLEOTIDE SEQUENCE</scope>
</reference>
<evidence type="ECO:0000256" key="1">
    <source>
        <dbReference type="ARBA" id="ARBA00022598"/>
    </source>
</evidence>